<keyword evidence="2" id="KW-0472">Membrane</keyword>
<organism evidence="3 4">
    <name type="scientific">Bariatricus massiliensis</name>
    <dbReference type="NCBI Taxonomy" id="1745713"/>
    <lineage>
        <taxon>Bacteria</taxon>
        <taxon>Bacillati</taxon>
        <taxon>Bacillota</taxon>
        <taxon>Clostridia</taxon>
        <taxon>Lachnospirales</taxon>
        <taxon>Lachnospiraceae</taxon>
        <taxon>Bariatricus</taxon>
    </lineage>
</organism>
<feature type="compositionally biased region" description="Basic and acidic residues" evidence="1">
    <location>
        <begin position="1"/>
        <end position="22"/>
    </location>
</feature>
<evidence type="ECO:0000313" key="3">
    <source>
        <dbReference type="EMBL" id="MCB7386405.1"/>
    </source>
</evidence>
<keyword evidence="2" id="KW-0812">Transmembrane</keyword>
<dbReference type="EMBL" id="JAJCIS010000002">
    <property type="protein sequence ID" value="MCB7386405.1"/>
    <property type="molecule type" value="Genomic_DNA"/>
</dbReference>
<protein>
    <submittedName>
        <fullName evidence="3">Uncharacterized protein</fullName>
    </submittedName>
</protein>
<accession>A0ABS8DDA6</accession>
<feature type="region of interest" description="Disordered" evidence="1">
    <location>
        <begin position="1"/>
        <end position="26"/>
    </location>
</feature>
<dbReference type="RefSeq" id="WP_082891748.1">
    <property type="nucleotide sequence ID" value="NZ_JAJCIQ010000002.1"/>
</dbReference>
<comment type="caution">
    <text evidence="3">The sequence shown here is derived from an EMBL/GenBank/DDBJ whole genome shotgun (WGS) entry which is preliminary data.</text>
</comment>
<feature type="transmembrane region" description="Helical" evidence="2">
    <location>
        <begin position="35"/>
        <end position="55"/>
    </location>
</feature>
<evidence type="ECO:0000256" key="2">
    <source>
        <dbReference type="SAM" id="Phobius"/>
    </source>
</evidence>
<proteinExistence type="predicted"/>
<keyword evidence="2" id="KW-1133">Transmembrane helix</keyword>
<reference evidence="3 4" key="1">
    <citation type="submission" date="2021-10" db="EMBL/GenBank/DDBJ databases">
        <title>Collection of gut derived symbiotic bacterial strains cultured from healthy donors.</title>
        <authorList>
            <person name="Lin H."/>
            <person name="Littmann E."/>
            <person name="Kohout C."/>
            <person name="Pamer E.G."/>
        </authorList>
    </citation>
    <scope>NUCLEOTIDE SEQUENCE [LARGE SCALE GENOMIC DNA]</scope>
    <source>
        <strain evidence="3 4">DFI.1.165</strain>
    </source>
</reference>
<evidence type="ECO:0000313" key="4">
    <source>
        <dbReference type="Proteomes" id="UP001299546"/>
    </source>
</evidence>
<evidence type="ECO:0000256" key="1">
    <source>
        <dbReference type="SAM" id="MobiDB-lite"/>
    </source>
</evidence>
<gene>
    <name evidence="3" type="ORF">LIZ65_03810</name>
</gene>
<name>A0ABS8DDA6_9FIRM</name>
<dbReference type="Proteomes" id="UP001299546">
    <property type="component" value="Unassembled WGS sequence"/>
</dbReference>
<sequence>MNKKERQQKREEKKKNKEEIRTGRKARRKARWKRLRRVVCVLLVLALAGTGYWYYAFQYRAQHEPQTELTETNTDALYTMKEHMETVKRNEEVYQYAYTDRDGDVDYGTYIVPGLEATRTLRIRSTGKPAMCTSMTPQGLAITEDYLLISAYCRTKEHNSVIYVLDKVTHKFIKEIVLNTRAHVGGMAYDTMNHNLWVTGQGSTWAQANAISLKHLEEYQFTDEYKPLEFDMSYNLYRIKRASFMTYHDGALFVGFFTQDEASVIEKYLINADGTLYEKTDMNLKRTVGVIDPVACAVSMQVISGKVQGMAFYNNKILLTRSWGVLPSEVQVFNYSRYGILSTSEAYKTIKFPERLEQIYQDGSDIYALFESAAYSYRMASINKIDRVLKLNGSALVLP</sequence>
<keyword evidence="4" id="KW-1185">Reference proteome</keyword>